<dbReference type="SUPFAM" id="SSF53850">
    <property type="entry name" value="Periplasmic binding protein-like II"/>
    <property type="match status" value="1"/>
</dbReference>
<proteinExistence type="predicted"/>
<organism evidence="2 3">
    <name type="scientific">Pelomonas dachongensis</name>
    <dbReference type="NCBI Taxonomy" id="3299029"/>
    <lineage>
        <taxon>Bacteria</taxon>
        <taxon>Pseudomonadati</taxon>
        <taxon>Pseudomonadota</taxon>
        <taxon>Betaproteobacteria</taxon>
        <taxon>Burkholderiales</taxon>
        <taxon>Sphaerotilaceae</taxon>
        <taxon>Roseateles</taxon>
    </lineage>
</organism>
<dbReference type="RefSeq" id="WP_394473150.1">
    <property type="nucleotide sequence ID" value="NZ_JBIGHY010000016.1"/>
</dbReference>
<evidence type="ECO:0000256" key="1">
    <source>
        <dbReference type="SAM" id="SignalP"/>
    </source>
</evidence>
<dbReference type="Gene3D" id="3.40.190.10">
    <property type="entry name" value="Periplasmic binding protein-like II"/>
    <property type="match status" value="2"/>
</dbReference>
<dbReference type="Proteomes" id="UP001606300">
    <property type="component" value="Unassembled WGS sequence"/>
</dbReference>
<gene>
    <name evidence="2" type="ORF">ACG02S_24650</name>
</gene>
<sequence>MPVSTARRLLLCLAAALAAPPALGAEATTVHLATNVERSYFPPAEALLTKAYASLGLKVEFRPWPLPRTQLELRAGRLDGVAMRAEAFFEQSPFMRRVDVPLLELHVYAYARPPCPRSLALAELGQQRVTYQRGMVAAEALVPEAARRPANTPSDAFLNVSTGTADVALVLTTPWMSEVPVDTRDGSLCRVSTPLSRTQLFHGVHESRDAWVQPLTQALRTLKERGELHKAWADYEREVGLPSNRLQALPGRSLTITQPEAPGSALAQPLR</sequence>
<keyword evidence="1" id="KW-0732">Signal</keyword>
<dbReference type="EMBL" id="JBIGHY010000016">
    <property type="protein sequence ID" value="MFG6417090.1"/>
    <property type="molecule type" value="Genomic_DNA"/>
</dbReference>
<keyword evidence="3" id="KW-1185">Reference proteome</keyword>
<evidence type="ECO:0000313" key="3">
    <source>
        <dbReference type="Proteomes" id="UP001606300"/>
    </source>
</evidence>
<feature type="chain" id="PRO_5046127193" evidence="1">
    <location>
        <begin position="25"/>
        <end position="271"/>
    </location>
</feature>
<protein>
    <submittedName>
        <fullName evidence="2">Substrate-binding periplasmic protein</fullName>
    </submittedName>
</protein>
<accession>A0ABW7EUA0</accession>
<evidence type="ECO:0000313" key="2">
    <source>
        <dbReference type="EMBL" id="MFG6417090.1"/>
    </source>
</evidence>
<feature type="signal peptide" evidence="1">
    <location>
        <begin position="1"/>
        <end position="24"/>
    </location>
</feature>
<reference evidence="2 3" key="1">
    <citation type="submission" date="2024-09" db="EMBL/GenBank/DDBJ databases">
        <title>Novel species of the genus Pelomonas and Roseateles isolated from streams.</title>
        <authorList>
            <person name="Lu H."/>
        </authorList>
    </citation>
    <scope>NUCLEOTIDE SEQUENCE [LARGE SCALE GENOMIC DNA]</scope>
    <source>
        <strain evidence="2 3">DC23W</strain>
    </source>
</reference>
<name>A0ABW7EUA0_9BURK</name>
<comment type="caution">
    <text evidence="2">The sequence shown here is derived from an EMBL/GenBank/DDBJ whole genome shotgun (WGS) entry which is preliminary data.</text>
</comment>